<evidence type="ECO:0000259" key="2">
    <source>
        <dbReference type="Pfam" id="PF04453"/>
    </source>
</evidence>
<protein>
    <recommendedName>
        <fullName evidence="2">LptD C-terminal domain-containing protein</fullName>
    </recommendedName>
</protein>
<dbReference type="Proteomes" id="UP000217265">
    <property type="component" value="Chromosome"/>
</dbReference>
<accession>A0A290QAU5</accession>
<feature type="domain" description="LptD C-terminal" evidence="2">
    <location>
        <begin position="278"/>
        <end position="671"/>
    </location>
</feature>
<proteinExistence type="predicted"/>
<dbReference type="KEGG" id="vbh:CMV30_17290"/>
<dbReference type="PANTHER" id="PTHR30189">
    <property type="entry name" value="LPS-ASSEMBLY PROTEIN"/>
    <property type="match status" value="1"/>
</dbReference>
<dbReference type="GO" id="GO:1990351">
    <property type="term" value="C:transporter complex"/>
    <property type="evidence" value="ECO:0007669"/>
    <property type="project" value="TreeGrafter"/>
</dbReference>
<sequence length="696" mass="78871">MTRRILRPLFAALLAALPLSAQEIRPELTGGQVTSDLDTGDAVVTRASGSEPRFTYGDAVLQADQIRFNPKTNLAIARGNARLTRGPLRLLADEITYNTTNRTFSVTGMRLGEFPHYLSGTDVGGTRDEITINNAVLTYHEPHLTGPVLKADRLVYRPKQSFRAENARVGVGPVLPFRFITYEQNLNQPLFSFLDATVGYRGSLGAYAGIGTRLPVASGVQVGGDLSLYSKRGFLVGPAARYQRGEGDQTYSGELKTGYIHDYGERLTDILRQPISQDRGYVEWTHRQRFSEKLTLNGQFAYWSDSEITRDFRPQDFYPVQQPDTFLEAAHTGENVIVSAFLRAQPNSYYRVQQRLPEVRIDLLPSALPLGFYQQAQASAAALREDALYDGPTTRSDRLDAYYGLSRPINPSAWLNITPVAGARVTHYSRATGGKDDYTRTLGEVGADLSLRASGLYGYKNDRWDIDGIRHLITPKLSYRYIPEANKGRAYIPPIDDRTFQTYLEPLGLGEQRAIDDLRATNTVRLALDNTFQTRDRRYGSRDLLRVNFAADFLPDPELGEKDFSAIHTDLAFTPVKWLEFNLYQSVTPQDFTLRELNTGFTLRDGEVWSLYLGNHFLRRNIHEYVTEGRYRFNEAWGTYARLHFDARKDRFIEQSYGITQNLDNLWSIRYGISVYNGQRRESKFGFHIQINLVGF</sequence>
<keyword evidence="4" id="KW-1185">Reference proteome</keyword>
<dbReference type="InterPro" id="IPR050218">
    <property type="entry name" value="LptD"/>
</dbReference>
<dbReference type="Pfam" id="PF04453">
    <property type="entry name" value="LptD"/>
    <property type="match status" value="1"/>
</dbReference>
<evidence type="ECO:0000313" key="4">
    <source>
        <dbReference type="Proteomes" id="UP000217265"/>
    </source>
</evidence>
<keyword evidence="1" id="KW-0732">Signal</keyword>
<organism evidence="3 4">
    <name type="scientific">Nibricoccus aquaticus</name>
    <dbReference type="NCBI Taxonomy" id="2576891"/>
    <lineage>
        <taxon>Bacteria</taxon>
        <taxon>Pseudomonadati</taxon>
        <taxon>Verrucomicrobiota</taxon>
        <taxon>Opitutia</taxon>
        <taxon>Opitutales</taxon>
        <taxon>Opitutaceae</taxon>
        <taxon>Nibricoccus</taxon>
    </lineage>
</organism>
<dbReference type="OrthoDB" id="9816218at2"/>
<name>A0A290QAU5_9BACT</name>
<dbReference type="InterPro" id="IPR007543">
    <property type="entry name" value="LptD_C"/>
</dbReference>
<evidence type="ECO:0000313" key="3">
    <source>
        <dbReference type="EMBL" id="ATC65563.1"/>
    </source>
</evidence>
<dbReference type="EMBL" id="CP023344">
    <property type="protein sequence ID" value="ATC65563.1"/>
    <property type="molecule type" value="Genomic_DNA"/>
</dbReference>
<dbReference type="GO" id="GO:0009279">
    <property type="term" value="C:cell outer membrane"/>
    <property type="evidence" value="ECO:0007669"/>
    <property type="project" value="TreeGrafter"/>
</dbReference>
<gene>
    <name evidence="3" type="ORF">CMV30_17290</name>
</gene>
<dbReference type="AlphaFoldDB" id="A0A290QAU5"/>
<dbReference type="PANTHER" id="PTHR30189:SF1">
    <property type="entry name" value="LPS-ASSEMBLY PROTEIN LPTD"/>
    <property type="match status" value="1"/>
</dbReference>
<feature type="chain" id="PRO_5012764446" description="LptD C-terminal domain-containing protein" evidence="1">
    <location>
        <begin position="22"/>
        <end position="696"/>
    </location>
</feature>
<reference evidence="3 4" key="1">
    <citation type="submission" date="2017-09" db="EMBL/GenBank/DDBJ databases">
        <title>Complete genome sequence of Verrucomicrobial strain HZ-65, isolated from freshwater.</title>
        <authorList>
            <person name="Choi A."/>
        </authorList>
    </citation>
    <scope>NUCLEOTIDE SEQUENCE [LARGE SCALE GENOMIC DNA]</scope>
    <source>
        <strain evidence="3 4">HZ-65</strain>
    </source>
</reference>
<dbReference type="RefSeq" id="WP_096057192.1">
    <property type="nucleotide sequence ID" value="NZ_CP023344.1"/>
</dbReference>
<evidence type="ECO:0000256" key="1">
    <source>
        <dbReference type="SAM" id="SignalP"/>
    </source>
</evidence>
<feature type="signal peptide" evidence="1">
    <location>
        <begin position="1"/>
        <end position="21"/>
    </location>
</feature>
<dbReference type="GO" id="GO:0061024">
    <property type="term" value="P:membrane organization"/>
    <property type="evidence" value="ECO:0007669"/>
    <property type="project" value="InterPro"/>
</dbReference>
<dbReference type="Gene3D" id="2.60.450.10">
    <property type="entry name" value="Lipopolysaccharide (LPS) transport protein A like domain"/>
    <property type="match status" value="1"/>
</dbReference>